<dbReference type="PROSITE" id="PS00737">
    <property type="entry name" value="THIOLASE_2"/>
    <property type="match status" value="1"/>
</dbReference>
<evidence type="ECO:0000256" key="4">
    <source>
        <dbReference type="ARBA" id="ARBA00023315"/>
    </source>
</evidence>
<dbReference type="EMBL" id="AP028912">
    <property type="protein sequence ID" value="BES93320.1"/>
    <property type="molecule type" value="Genomic_DNA"/>
</dbReference>
<comment type="similarity">
    <text evidence="2 5">Belongs to the thiolase-like superfamily. Thiolase family.</text>
</comment>
<dbReference type="PANTHER" id="PTHR18919">
    <property type="entry name" value="ACETYL-COA C-ACYLTRANSFERASE"/>
    <property type="match status" value="1"/>
</dbReference>
<reference evidence="8 9" key="1">
    <citation type="submission" date="2023-09" db="EMBL/GenBank/DDBJ databases">
        <title>Nesidiocoris tenuis whole genome shotgun sequence.</title>
        <authorList>
            <person name="Shibata T."/>
            <person name="Shimoda M."/>
            <person name="Kobayashi T."/>
            <person name="Uehara T."/>
        </authorList>
    </citation>
    <scope>NUCLEOTIDE SEQUENCE [LARGE SCALE GENOMIC DNA]</scope>
    <source>
        <strain evidence="8 9">Japan</strain>
    </source>
</reference>
<dbReference type="CDD" id="cd00751">
    <property type="entry name" value="thiolase"/>
    <property type="match status" value="1"/>
</dbReference>
<dbReference type="InterPro" id="IPR020616">
    <property type="entry name" value="Thiolase_N"/>
</dbReference>
<dbReference type="SUPFAM" id="SSF53901">
    <property type="entry name" value="Thiolase-like"/>
    <property type="match status" value="2"/>
</dbReference>
<keyword evidence="4 5" id="KW-0012">Acyltransferase</keyword>
<dbReference type="Gene3D" id="3.40.47.10">
    <property type="match status" value="2"/>
</dbReference>
<evidence type="ECO:0000256" key="1">
    <source>
        <dbReference type="ARBA" id="ARBA00005189"/>
    </source>
</evidence>
<dbReference type="InterPro" id="IPR020610">
    <property type="entry name" value="Thiolase_AS"/>
</dbReference>
<dbReference type="PANTHER" id="PTHR18919:SF107">
    <property type="entry name" value="ACETYL-COA ACETYLTRANSFERASE, CYTOSOLIC"/>
    <property type="match status" value="1"/>
</dbReference>
<dbReference type="Proteomes" id="UP001307889">
    <property type="component" value="Chromosome 4"/>
</dbReference>
<name>A0ABN7AM69_9HEMI</name>
<evidence type="ECO:0000256" key="3">
    <source>
        <dbReference type="ARBA" id="ARBA00022679"/>
    </source>
</evidence>
<evidence type="ECO:0000256" key="5">
    <source>
        <dbReference type="RuleBase" id="RU003557"/>
    </source>
</evidence>
<evidence type="ECO:0000313" key="9">
    <source>
        <dbReference type="Proteomes" id="UP001307889"/>
    </source>
</evidence>
<dbReference type="NCBIfam" id="TIGR01930">
    <property type="entry name" value="AcCoA-C-Actrans"/>
    <property type="match status" value="1"/>
</dbReference>
<gene>
    <name evidence="8" type="ORF">NTJ_06129</name>
</gene>
<comment type="pathway">
    <text evidence="1">Lipid metabolism.</text>
</comment>
<dbReference type="InterPro" id="IPR020617">
    <property type="entry name" value="Thiolase_C"/>
</dbReference>
<dbReference type="Pfam" id="PF02803">
    <property type="entry name" value="Thiolase_C"/>
    <property type="match status" value="1"/>
</dbReference>
<dbReference type="PROSITE" id="PS00099">
    <property type="entry name" value="THIOLASE_3"/>
    <property type="match status" value="1"/>
</dbReference>
<evidence type="ECO:0000256" key="2">
    <source>
        <dbReference type="ARBA" id="ARBA00010982"/>
    </source>
</evidence>
<dbReference type="PROSITE" id="PS00098">
    <property type="entry name" value="THIOLASE_1"/>
    <property type="match status" value="1"/>
</dbReference>
<keyword evidence="9" id="KW-1185">Reference proteome</keyword>
<protein>
    <submittedName>
        <fullName evidence="8">Acetyl-CoA acetyltransferase</fullName>
    </submittedName>
</protein>
<organism evidence="8 9">
    <name type="scientific">Nesidiocoris tenuis</name>
    <dbReference type="NCBI Taxonomy" id="355587"/>
    <lineage>
        <taxon>Eukaryota</taxon>
        <taxon>Metazoa</taxon>
        <taxon>Ecdysozoa</taxon>
        <taxon>Arthropoda</taxon>
        <taxon>Hexapoda</taxon>
        <taxon>Insecta</taxon>
        <taxon>Pterygota</taxon>
        <taxon>Neoptera</taxon>
        <taxon>Paraneoptera</taxon>
        <taxon>Hemiptera</taxon>
        <taxon>Heteroptera</taxon>
        <taxon>Panheteroptera</taxon>
        <taxon>Cimicomorpha</taxon>
        <taxon>Miridae</taxon>
        <taxon>Dicyphina</taxon>
        <taxon>Nesidiocoris</taxon>
    </lineage>
</organism>
<dbReference type="InterPro" id="IPR016039">
    <property type="entry name" value="Thiolase-like"/>
</dbReference>
<dbReference type="PIRSF" id="PIRSF000429">
    <property type="entry name" value="Ac-CoA_Ac_transf"/>
    <property type="match status" value="1"/>
</dbReference>
<dbReference type="InterPro" id="IPR002155">
    <property type="entry name" value="Thiolase"/>
</dbReference>
<feature type="domain" description="Thiolase C-terminal" evidence="7">
    <location>
        <begin position="271"/>
        <end position="391"/>
    </location>
</feature>
<keyword evidence="3 5" id="KW-0808">Transferase</keyword>
<evidence type="ECO:0000259" key="6">
    <source>
        <dbReference type="Pfam" id="PF00108"/>
    </source>
</evidence>
<accession>A0ABN7AM69</accession>
<dbReference type="InterPro" id="IPR020613">
    <property type="entry name" value="Thiolase_CS"/>
</dbReference>
<dbReference type="InterPro" id="IPR020615">
    <property type="entry name" value="Thiolase_acyl_enz_int_AS"/>
</dbReference>
<dbReference type="Pfam" id="PF00108">
    <property type="entry name" value="Thiolase_N"/>
    <property type="match status" value="1"/>
</dbReference>
<feature type="domain" description="Thiolase N-terminal" evidence="6">
    <location>
        <begin position="4"/>
        <end position="262"/>
    </location>
</feature>
<evidence type="ECO:0000259" key="7">
    <source>
        <dbReference type="Pfam" id="PF02803"/>
    </source>
</evidence>
<sequence length="393" mass="40597">MDSVVIVGAARTPIGNFCGGLSTLPASDLGATAIRECLRRANVPAEDVSEVIIGQTLQTGEGQNPARQASKKAGLPNSVTAFSVNMLCGSGLKSVTLGRNNILAGESKIVVCGGQESMSQAPHCIRLRDPVKMGNASMVDTMLHDGLTDAFVNCHMGITAENVAKKCSVSRAEQDAAAAESQRRAEIAQKSGYFAEEIVPVDVKIRNRVTRIEVDEFPKHGTTLDNLSALKPVFIRDGTGTVTSGNASGINDGAAAVVLMSAGEASARGIKPIAKIVGTSQSGIEPDVMGLGPITAVEVLLKKIGWSKDEVDLFELNEAFAAQAIAVLKGLGLDDKKVNINGGAIALGHPIGASGTRVLVTLIYALKRTGGRKGVASLCVGGGMGVAIAIEML</sequence>
<evidence type="ECO:0000313" key="8">
    <source>
        <dbReference type="EMBL" id="BES93320.1"/>
    </source>
</evidence>
<proteinExistence type="inferred from homology"/>